<dbReference type="EMBL" id="PPTF01000094">
    <property type="protein sequence ID" value="POA96942.1"/>
    <property type="molecule type" value="Genomic_DNA"/>
</dbReference>
<evidence type="ECO:0000313" key="3">
    <source>
        <dbReference type="EMBL" id="POA96942.1"/>
    </source>
</evidence>
<dbReference type="Pfam" id="PF07007">
    <property type="entry name" value="LprI"/>
    <property type="match status" value="1"/>
</dbReference>
<dbReference type="PANTHER" id="PTHR39176:SF1">
    <property type="entry name" value="PERIPLASMIC PROTEIN"/>
    <property type="match status" value="1"/>
</dbReference>
<organism evidence="3 4">
    <name type="scientific">Chromobacterium sinusclupearum</name>
    <dbReference type="NCBI Taxonomy" id="2077146"/>
    <lineage>
        <taxon>Bacteria</taxon>
        <taxon>Pseudomonadati</taxon>
        <taxon>Pseudomonadota</taxon>
        <taxon>Betaproteobacteria</taxon>
        <taxon>Neisseriales</taxon>
        <taxon>Chromobacteriaceae</taxon>
        <taxon>Chromobacterium</taxon>
    </lineage>
</organism>
<accession>A0A2K4MIQ6</accession>
<keyword evidence="4" id="KW-1185">Reference proteome</keyword>
<evidence type="ECO:0000256" key="1">
    <source>
        <dbReference type="SAM" id="SignalP"/>
    </source>
</evidence>
<comment type="caution">
    <text evidence="3">The sequence shown here is derived from an EMBL/GenBank/DDBJ whole genome shotgun (WGS) entry which is preliminary data.</text>
</comment>
<dbReference type="InterPro" id="IPR009739">
    <property type="entry name" value="LprI-like_N"/>
</dbReference>
<evidence type="ECO:0000259" key="2">
    <source>
        <dbReference type="Pfam" id="PF07007"/>
    </source>
</evidence>
<keyword evidence="1" id="KW-0732">Signal</keyword>
<gene>
    <name evidence="3" type="ORF">C2134_19400</name>
</gene>
<dbReference type="AlphaFoldDB" id="A0A2K4MIQ6"/>
<feature type="domain" description="Lysozyme inhibitor LprI-like N-terminal" evidence="2">
    <location>
        <begin position="37"/>
        <end position="127"/>
    </location>
</feature>
<sequence>MTLRTTLSSALLLGLLSSPALACGDEAAQYSGDYDQCMNQAASTASMLNCIAAEHARQDKLLNDNYQKLMAQLSAKRKSRLLAAQRLWLQYRDANCQAYVDPDGGSSEALVGADCALRATAERAIELAKMQPESH</sequence>
<dbReference type="RefSeq" id="WP_103321721.1">
    <property type="nucleotide sequence ID" value="NZ_PPTF01000094.1"/>
</dbReference>
<feature type="chain" id="PRO_5014472165" description="Lysozyme inhibitor LprI-like N-terminal domain-containing protein" evidence="1">
    <location>
        <begin position="23"/>
        <end position="135"/>
    </location>
</feature>
<feature type="signal peptide" evidence="1">
    <location>
        <begin position="1"/>
        <end position="22"/>
    </location>
</feature>
<proteinExistence type="predicted"/>
<evidence type="ECO:0000313" key="4">
    <source>
        <dbReference type="Proteomes" id="UP000236416"/>
    </source>
</evidence>
<dbReference type="PANTHER" id="PTHR39176">
    <property type="entry name" value="PERIPLASMIC PROTEIN-RELATED"/>
    <property type="match status" value="1"/>
</dbReference>
<protein>
    <recommendedName>
        <fullName evidence="2">Lysozyme inhibitor LprI-like N-terminal domain-containing protein</fullName>
    </recommendedName>
</protein>
<reference evidence="3 4" key="1">
    <citation type="submission" date="2018-01" db="EMBL/GenBank/DDBJ databases">
        <title>Genomic Sequence of Chromobacterium MWU13-2610 from wild cranberry bogs within the Cape Cod National Seashore.</title>
        <authorList>
            <person name="O'Hara-Hanley K."/>
            <person name="Soby S."/>
            <person name="Harrison A."/>
        </authorList>
    </citation>
    <scope>NUCLEOTIDE SEQUENCE [LARGE SCALE GENOMIC DNA]</scope>
    <source>
        <strain evidence="3 4">MWU13-2610</strain>
    </source>
</reference>
<dbReference type="Gene3D" id="1.20.1270.180">
    <property type="match status" value="1"/>
</dbReference>
<dbReference type="Proteomes" id="UP000236416">
    <property type="component" value="Unassembled WGS sequence"/>
</dbReference>
<name>A0A2K4MIQ6_9NEIS</name>